<proteinExistence type="predicted"/>
<accession>A0A5A9W346</accession>
<dbReference type="EMBL" id="SMRS01000004">
    <property type="protein sequence ID" value="KAA0874973.1"/>
    <property type="molecule type" value="Genomic_DNA"/>
</dbReference>
<dbReference type="Proteomes" id="UP000325302">
    <property type="component" value="Unassembled WGS sequence"/>
</dbReference>
<gene>
    <name evidence="1" type="ORF">E1H14_05990</name>
</gene>
<protein>
    <submittedName>
        <fullName evidence="1">DUF3549 family protein</fullName>
    </submittedName>
</protein>
<sequence>MERLLTDLLQHQDNRLRFFDMGRRVSKLSTDIFRQVEQHQCPYPLPFLHQAWVGLLLWNSKDKQQSMIWFLKLPLDEQGYLIQAARDDLVNRILQNALAAEAQDDALKDNPFAFTPDPEKMAAFHAQATRILANPASVYYERVEDYLSGQLPLDTWPDLGLQGIADYLARLDQSSHLDHLCRILPQLPAEPLQMLTRQLEHVEPDFQLLQALEQCLDQQMQAHALPEVIAALLRGLSNARELPLKQKLIEAVLHSDYALEPEVILALGTRCTQSLQEPSTLQLFLERLAAGKAGQLGFNRVLTDLMFLPKLRSLILASFRDPQRSQVLSSAIGAFLQPTSAH</sequence>
<name>A0A5A9W346_9GAMM</name>
<comment type="caution">
    <text evidence="1">The sequence shown here is derived from an EMBL/GenBank/DDBJ whole genome shotgun (WGS) entry which is preliminary data.</text>
</comment>
<dbReference type="InterPro" id="IPR021936">
    <property type="entry name" value="DUF3549"/>
</dbReference>
<keyword evidence="2" id="KW-1185">Reference proteome</keyword>
<dbReference type="AlphaFoldDB" id="A0A5A9W346"/>
<reference evidence="1 2" key="1">
    <citation type="submission" date="2019-03" db="EMBL/GenBank/DDBJ databases">
        <title>Nitrincola sp. nov. isolated from an Indian soda lake.</title>
        <authorList>
            <person name="Joshi A."/>
            <person name="Thite S.V."/>
            <person name="Joseph N."/>
            <person name="Dhotre D."/>
            <person name="Moorthy M."/>
            <person name="Shouche Y.S."/>
        </authorList>
    </citation>
    <scope>NUCLEOTIDE SEQUENCE [LARGE SCALE GENOMIC DNA]</scope>
    <source>
        <strain evidence="1 2">MEB193</strain>
    </source>
</reference>
<dbReference type="Pfam" id="PF12069">
    <property type="entry name" value="DUF3549"/>
    <property type="match status" value="1"/>
</dbReference>
<organism evidence="1 2">
    <name type="scientific">Nitrincola tapanii</name>
    <dbReference type="NCBI Taxonomy" id="1708751"/>
    <lineage>
        <taxon>Bacteria</taxon>
        <taxon>Pseudomonadati</taxon>
        <taxon>Pseudomonadota</taxon>
        <taxon>Gammaproteobacteria</taxon>
        <taxon>Oceanospirillales</taxon>
        <taxon>Oceanospirillaceae</taxon>
        <taxon>Nitrincola</taxon>
    </lineage>
</organism>
<evidence type="ECO:0000313" key="2">
    <source>
        <dbReference type="Proteomes" id="UP000325302"/>
    </source>
</evidence>
<dbReference type="RefSeq" id="WP_149390553.1">
    <property type="nucleotide sequence ID" value="NZ_SMRS01000004.1"/>
</dbReference>
<evidence type="ECO:0000313" key="1">
    <source>
        <dbReference type="EMBL" id="KAA0874973.1"/>
    </source>
</evidence>
<dbReference type="OrthoDB" id="5597089at2"/>